<dbReference type="AlphaFoldDB" id="A0AA41YAV7"/>
<evidence type="ECO:0000256" key="1">
    <source>
        <dbReference type="SAM" id="MobiDB-lite"/>
    </source>
</evidence>
<dbReference type="SMART" id="SM00060">
    <property type="entry name" value="FN3"/>
    <property type="match status" value="2"/>
</dbReference>
<evidence type="ECO:0000313" key="4">
    <source>
        <dbReference type="Proteomes" id="UP001163821"/>
    </source>
</evidence>
<evidence type="ECO:0000259" key="2">
    <source>
        <dbReference type="PROSITE" id="PS50853"/>
    </source>
</evidence>
<dbReference type="Gene3D" id="2.60.40.10">
    <property type="entry name" value="Immunoglobulins"/>
    <property type="match status" value="2"/>
</dbReference>
<dbReference type="Pfam" id="PF09603">
    <property type="entry name" value="Fib_succ_major"/>
    <property type="match status" value="1"/>
</dbReference>
<dbReference type="InterPro" id="IPR036116">
    <property type="entry name" value="FN3_sf"/>
</dbReference>
<sequence length="522" mass="59230">MKPLNTTYWLSVILISLLVSCEREWDNPFDPDSPKETWTPVDFSVSQQENSLLLSWGQLAPNISGFKIERKIGDGEWQSLGTVNGSTFTWTDSQLVEGQTHEYRLKAYAGENESNELTISVTPISLSAVQQGNTILLSWGQPAPNITEFKIERKVSDGEWQSLETVNGSTFTWTDTQLIDEQMHEYRLKAFAGEKESNILTASVTPLLLNGTFTDARDGREYKWVRIGGRKWMAENLKYRFVDYELSTEKINGSNNTENQLLPGTILVYQTSEGRLGKMQIQQYGYDMKIRWITYTNTGDVHSSGENLTIRGFWSCDLDTGKETTRDSDFWWEQVTVEERYLTPMNKAIFSLYPTDASFEDAVVNIGIFRYNNNLDNFDNYGYLYTWRTTTIAGLCPEGWHLPTDEEWKELELQLGMKQTDADKTSWRGTNEGGKLKETGSSPDGLWNSPNTGATNTSGFTARPGGKWQSGFINITKTASFWSSTSGSEGKAWHRELAYDHADLFRDQANKTDGLSIRCVQD</sequence>
<evidence type="ECO:0000313" key="3">
    <source>
        <dbReference type="EMBL" id="MCW0482530.1"/>
    </source>
</evidence>
<feature type="domain" description="Fibronectin type-III" evidence="2">
    <location>
        <begin position="39"/>
        <end position="128"/>
    </location>
</feature>
<dbReference type="EMBL" id="JAPAAF010000007">
    <property type="protein sequence ID" value="MCW0482530.1"/>
    <property type="molecule type" value="Genomic_DNA"/>
</dbReference>
<dbReference type="PROSITE" id="PS51257">
    <property type="entry name" value="PROKAR_LIPOPROTEIN"/>
    <property type="match status" value="1"/>
</dbReference>
<feature type="compositionally biased region" description="Polar residues" evidence="1">
    <location>
        <begin position="448"/>
        <end position="460"/>
    </location>
</feature>
<proteinExistence type="predicted"/>
<dbReference type="InterPro" id="IPR013783">
    <property type="entry name" value="Ig-like_fold"/>
</dbReference>
<organism evidence="3 4">
    <name type="scientific">Gaoshiqia sediminis</name>
    <dbReference type="NCBI Taxonomy" id="2986998"/>
    <lineage>
        <taxon>Bacteria</taxon>
        <taxon>Pseudomonadati</taxon>
        <taxon>Bacteroidota</taxon>
        <taxon>Bacteroidia</taxon>
        <taxon>Marinilabiliales</taxon>
        <taxon>Prolixibacteraceae</taxon>
        <taxon>Gaoshiqia</taxon>
    </lineage>
</organism>
<accession>A0AA41YAV7</accession>
<feature type="region of interest" description="Disordered" evidence="1">
    <location>
        <begin position="422"/>
        <end position="461"/>
    </location>
</feature>
<dbReference type="Proteomes" id="UP001163821">
    <property type="component" value="Unassembled WGS sequence"/>
</dbReference>
<dbReference type="NCBIfam" id="TIGR02145">
    <property type="entry name" value="Fib_succ_major"/>
    <property type="match status" value="1"/>
</dbReference>
<name>A0AA41YAV7_9BACT</name>
<comment type="caution">
    <text evidence="3">The sequence shown here is derived from an EMBL/GenBank/DDBJ whole genome shotgun (WGS) entry which is preliminary data.</text>
</comment>
<gene>
    <name evidence="3" type="ORF">N2K84_07300</name>
</gene>
<dbReference type="InterPro" id="IPR011871">
    <property type="entry name" value="Fib_succ_major"/>
</dbReference>
<dbReference type="InterPro" id="IPR003961">
    <property type="entry name" value="FN3_dom"/>
</dbReference>
<keyword evidence="4" id="KW-1185">Reference proteome</keyword>
<dbReference type="SUPFAM" id="SSF49265">
    <property type="entry name" value="Fibronectin type III"/>
    <property type="match status" value="1"/>
</dbReference>
<dbReference type="PROSITE" id="PS50853">
    <property type="entry name" value="FN3"/>
    <property type="match status" value="1"/>
</dbReference>
<protein>
    <submittedName>
        <fullName evidence="3">Fibrobacter succinogenes major paralogous domain-containing protein</fullName>
    </submittedName>
</protein>
<dbReference type="RefSeq" id="WP_282591135.1">
    <property type="nucleotide sequence ID" value="NZ_JAPAAF010000007.1"/>
</dbReference>
<reference evidence="3" key="1">
    <citation type="submission" date="2022-10" db="EMBL/GenBank/DDBJ databases">
        <title>Gaoshiqiia sediminis gen. nov., sp. nov., isolated from coastal sediment.</title>
        <authorList>
            <person name="Yu W.X."/>
            <person name="Mu D.S."/>
            <person name="Du J.Z."/>
            <person name="Liang Y.Q."/>
        </authorList>
    </citation>
    <scope>NUCLEOTIDE SEQUENCE</scope>
    <source>
        <strain evidence="3">A06</strain>
    </source>
</reference>